<name>A0ABS0AXB9_9BACT</name>
<keyword evidence="4" id="KW-1185">Reference proteome</keyword>
<feature type="compositionally biased region" description="Basic and acidic residues" evidence="1">
    <location>
        <begin position="458"/>
        <end position="475"/>
    </location>
</feature>
<dbReference type="Pfam" id="PF22483">
    <property type="entry name" value="Mu-transpos_C_2"/>
    <property type="match status" value="1"/>
</dbReference>
<sequence>MTGKKITKQQIRIYMESRKKGKTKKVASAQAGFSERSARNIEKRDLTEAKPLHRWKTRKDPFEDVWTSELVPLLEENPRLQAKTLLDDLEIKHPGEYPDSTLRTLQRRVRKWKATHGTEKEIIFRQNHPPGWQGISDFTHAKDLKITIKNEKFDHMFYHYRLVYSKWEAASVVMGGESFTALSEGLQNALWLSGGVPETHRTDSLSAAYKNCSDKQKEEFTKDYSELCAYYQMEPTRNNKGIAHENGAIEGSHGGLKNRIDQALMLRGSRDFSSVEEYKHFIQEIVAKHNKRVQKKHLEELAHLKQLPERRTTDFDEQRVRVTTGSTIRVKDIIYSVPSKLIGMTLKVHLYDDRLECFIGSDLVETLQRERRRDKHVHQINYRHIIGSLHKKPQAFRNYIYKQHLFPTLAFRETWQRLDQKLDPRTACREYVKILKEAAEGDNEPIVNNFLEEKLHKQQLPKSKEVQDLFRKKEQAPPVSSREPDLESYQALVGGDL</sequence>
<comment type="caution">
    <text evidence="3">The sequence shown here is derived from an EMBL/GenBank/DDBJ whole genome shotgun (WGS) entry which is preliminary data.</text>
</comment>
<dbReference type="Proteomes" id="UP001194714">
    <property type="component" value="Unassembled WGS sequence"/>
</dbReference>
<evidence type="ECO:0000313" key="4">
    <source>
        <dbReference type="Proteomes" id="UP001194714"/>
    </source>
</evidence>
<dbReference type="InterPro" id="IPR001584">
    <property type="entry name" value="Integrase_cat-core"/>
</dbReference>
<protein>
    <recommendedName>
        <fullName evidence="2">Integrase catalytic domain-containing protein</fullName>
    </recommendedName>
</protein>
<organism evidence="3 4">
    <name type="scientific">Candidatus Neptunichlamydia vexilliferae</name>
    <dbReference type="NCBI Taxonomy" id="1651774"/>
    <lineage>
        <taxon>Bacteria</taxon>
        <taxon>Pseudomonadati</taxon>
        <taxon>Chlamydiota</taxon>
        <taxon>Chlamydiia</taxon>
        <taxon>Parachlamydiales</taxon>
        <taxon>Simkaniaceae</taxon>
        <taxon>Candidatus Neptunichlamydia</taxon>
    </lineage>
</organism>
<evidence type="ECO:0000259" key="2">
    <source>
        <dbReference type="PROSITE" id="PS50994"/>
    </source>
</evidence>
<evidence type="ECO:0000256" key="1">
    <source>
        <dbReference type="SAM" id="MobiDB-lite"/>
    </source>
</evidence>
<dbReference type="PROSITE" id="PS50994">
    <property type="entry name" value="INTEGRASE"/>
    <property type="match status" value="1"/>
</dbReference>
<feature type="region of interest" description="Disordered" evidence="1">
    <location>
        <begin position="458"/>
        <end position="497"/>
    </location>
</feature>
<dbReference type="NCBIfam" id="NF033546">
    <property type="entry name" value="transpos_IS21"/>
    <property type="match status" value="1"/>
</dbReference>
<proteinExistence type="predicted"/>
<dbReference type="EMBL" id="JAAEJV010000004">
    <property type="protein sequence ID" value="MBF5058786.1"/>
    <property type="molecule type" value="Genomic_DNA"/>
</dbReference>
<evidence type="ECO:0000313" key="3">
    <source>
        <dbReference type="EMBL" id="MBF5058786.1"/>
    </source>
</evidence>
<reference evidence="3 4" key="1">
    <citation type="submission" date="2020-01" db="EMBL/GenBank/DDBJ databases">
        <title>Draft genome sequence of Cand. Neptunochlamydia vexilliferae K9.</title>
        <authorList>
            <person name="Schulz F."/>
            <person name="Koestlbacher S."/>
            <person name="Wascher F."/>
            <person name="Pizzetti I."/>
            <person name="Horn M."/>
        </authorList>
    </citation>
    <scope>NUCLEOTIDE SEQUENCE [LARGE SCALE GENOMIC DNA]</scope>
    <source>
        <strain evidence="3 4">K9</strain>
    </source>
</reference>
<gene>
    <name evidence="3" type="ORF">NEPTK9_000285</name>
</gene>
<feature type="domain" description="Integrase catalytic" evidence="2">
    <location>
        <begin position="126"/>
        <end position="316"/>
    </location>
</feature>
<dbReference type="InterPro" id="IPR054353">
    <property type="entry name" value="IstA-like_C"/>
</dbReference>
<dbReference type="PANTHER" id="PTHR35004:SF7">
    <property type="entry name" value="INTEGRASE PROTEIN"/>
    <property type="match status" value="1"/>
</dbReference>
<dbReference type="PANTHER" id="PTHR35004">
    <property type="entry name" value="TRANSPOSASE RV3428C-RELATED"/>
    <property type="match status" value="1"/>
</dbReference>
<accession>A0ABS0AXB9</accession>